<evidence type="ECO:0000259" key="5">
    <source>
        <dbReference type="PROSITE" id="PS50110"/>
    </source>
</evidence>
<keyword evidence="1 3" id="KW-0597">Phosphoprotein</keyword>
<dbReference type="CDD" id="cd00156">
    <property type="entry name" value="REC"/>
    <property type="match status" value="1"/>
</dbReference>
<keyword evidence="4" id="KW-0175">Coiled coil</keyword>
<dbReference type="SUPFAM" id="SSF52172">
    <property type="entry name" value="CheY-like"/>
    <property type="match status" value="1"/>
</dbReference>
<dbReference type="PANTHER" id="PTHR44591">
    <property type="entry name" value="STRESS RESPONSE REGULATOR PROTEIN 1"/>
    <property type="match status" value="1"/>
</dbReference>
<keyword evidence="7" id="KW-1185">Reference proteome</keyword>
<dbReference type="Proteomes" id="UP001157138">
    <property type="component" value="Unassembled WGS sequence"/>
</dbReference>
<accession>A0ABQ6F3J3</accession>
<dbReference type="SMART" id="SM00448">
    <property type="entry name" value="REC"/>
    <property type="match status" value="1"/>
</dbReference>
<keyword evidence="2" id="KW-0902">Two-component regulatory system</keyword>
<dbReference type="PANTHER" id="PTHR44591:SF14">
    <property type="entry name" value="PROTEIN PILG"/>
    <property type="match status" value="1"/>
</dbReference>
<proteinExistence type="predicted"/>
<comment type="caution">
    <text evidence="6">The sequence shown here is derived from an EMBL/GenBank/DDBJ whole genome shotgun (WGS) entry which is preliminary data.</text>
</comment>
<evidence type="ECO:0000256" key="4">
    <source>
        <dbReference type="SAM" id="Coils"/>
    </source>
</evidence>
<evidence type="ECO:0000256" key="3">
    <source>
        <dbReference type="PROSITE-ProRule" id="PRU00169"/>
    </source>
</evidence>
<organism evidence="6 7">
    <name type="scientific">Vibrio zhanjiangensis</name>
    <dbReference type="NCBI Taxonomy" id="1046128"/>
    <lineage>
        <taxon>Bacteria</taxon>
        <taxon>Pseudomonadati</taxon>
        <taxon>Pseudomonadota</taxon>
        <taxon>Gammaproteobacteria</taxon>
        <taxon>Vibrionales</taxon>
        <taxon>Vibrionaceae</taxon>
        <taxon>Vibrio</taxon>
    </lineage>
</organism>
<dbReference type="InterPro" id="IPR001789">
    <property type="entry name" value="Sig_transdc_resp-reg_receiver"/>
</dbReference>
<name>A0ABQ6F3J3_9VIBR</name>
<dbReference type="InterPro" id="IPR050595">
    <property type="entry name" value="Bact_response_regulator"/>
</dbReference>
<evidence type="ECO:0000256" key="1">
    <source>
        <dbReference type="ARBA" id="ARBA00022553"/>
    </source>
</evidence>
<reference evidence="7" key="1">
    <citation type="journal article" date="2019" name="Int. J. Syst. Evol. Microbiol.">
        <title>The Global Catalogue of Microorganisms (GCM) 10K type strain sequencing project: providing services to taxonomists for standard genome sequencing and annotation.</title>
        <authorList>
            <consortium name="The Broad Institute Genomics Platform"/>
            <consortium name="The Broad Institute Genome Sequencing Center for Infectious Disease"/>
            <person name="Wu L."/>
            <person name="Ma J."/>
        </authorList>
    </citation>
    <scope>NUCLEOTIDE SEQUENCE [LARGE SCALE GENOMIC DNA]</scope>
    <source>
        <strain evidence="7">NBRC 108723</strain>
    </source>
</reference>
<evidence type="ECO:0000256" key="2">
    <source>
        <dbReference type="ARBA" id="ARBA00023012"/>
    </source>
</evidence>
<gene>
    <name evidence="6" type="ORF">GCM10007938_31220</name>
</gene>
<evidence type="ECO:0000313" key="6">
    <source>
        <dbReference type="EMBL" id="GLT19340.1"/>
    </source>
</evidence>
<feature type="domain" description="Response regulatory" evidence="5">
    <location>
        <begin position="264"/>
        <end position="380"/>
    </location>
</feature>
<dbReference type="EMBL" id="BSPW01000073">
    <property type="protein sequence ID" value="GLT19340.1"/>
    <property type="molecule type" value="Genomic_DNA"/>
</dbReference>
<feature type="coiled-coil region" evidence="4">
    <location>
        <begin position="136"/>
        <end position="170"/>
    </location>
</feature>
<protein>
    <recommendedName>
        <fullName evidence="5">Response regulatory domain-containing protein</fullName>
    </recommendedName>
</protein>
<sequence length="381" mass="43101">MDISQTSIYIFYSSAEILDMVKPVVSVLFENIYSINIEKEQEKFAQSLKEPHLSIISIYSFDDPDEGANLARLLNEHGALQQQASIPRYDILMCNKSYRNRAYELCVEELFHSYENIKPIYDTNKVVLALRRLAQHLAIKVEFQQAEKDNRKMEENINSSLESINLLQKEVQNSVGTQTSEFDQVTSQLNQLLEKVPPVEWEKAFNNIVNSMPESAQRDTLRQFSIKDFRDDLEKYKDNCVGMLDKITHSLDLAKPKSISRGPLVLVADDQPVMRKIIASILEPRGYKVELASNGAEAIMKAKVLRPNLMLLDIDMPIMDGLATLDTIKKVGATSHIPVIMLTSHSDKDVIQSSITLGAVDYVVKPTKAEILLKKISNAIN</sequence>
<feature type="modified residue" description="4-aspartylphosphate" evidence="3">
    <location>
        <position position="313"/>
    </location>
</feature>
<dbReference type="Gene3D" id="3.40.50.2300">
    <property type="match status" value="1"/>
</dbReference>
<dbReference type="InterPro" id="IPR011006">
    <property type="entry name" value="CheY-like_superfamily"/>
</dbReference>
<evidence type="ECO:0000313" key="7">
    <source>
        <dbReference type="Proteomes" id="UP001157138"/>
    </source>
</evidence>
<dbReference type="RefSeq" id="WP_284193198.1">
    <property type="nucleotide sequence ID" value="NZ_BSPW01000073.1"/>
</dbReference>
<dbReference type="PROSITE" id="PS50110">
    <property type="entry name" value="RESPONSE_REGULATORY"/>
    <property type="match status" value="1"/>
</dbReference>
<dbReference type="Pfam" id="PF00072">
    <property type="entry name" value="Response_reg"/>
    <property type="match status" value="1"/>
</dbReference>